<reference evidence="2 3" key="1">
    <citation type="submission" date="2020-04" db="EMBL/GenBank/DDBJ databases">
        <authorList>
            <person name="Yin C."/>
        </authorList>
    </citation>
    <scope>NUCLEOTIDE SEQUENCE [LARGE SCALE GENOMIC DNA]</scope>
    <source>
        <strain evidence="2 3">Ae27</strain>
    </source>
</reference>
<feature type="domain" description="HTH cro/C1-type" evidence="1">
    <location>
        <begin position="33"/>
        <end position="87"/>
    </location>
</feature>
<sequence>MEKRSPIFDRVSKSTPPELKRKITHSFAISERILDILEYRGISQAELARMLSKSESEISKWMSGVHNFTSETIAKIEVALDEDILTIAQGFRHKPLAVKKRK</sequence>
<comment type="caution">
    <text evidence="2">The sequence shown here is derived from an EMBL/GenBank/DDBJ whole genome shotgun (WGS) entry which is preliminary data.</text>
</comment>
<accession>A0A847S0N6</accession>
<organism evidence="2 3">
    <name type="scientific">Chitinophaga varians</name>
    <dbReference type="NCBI Taxonomy" id="2202339"/>
    <lineage>
        <taxon>Bacteria</taxon>
        <taxon>Pseudomonadati</taxon>
        <taxon>Bacteroidota</taxon>
        <taxon>Chitinophagia</taxon>
        <taxon>Chitinophagales</taxon>
        <taxon>Chitinophagaceae</taxon>
        <taxon>Chitinophaga</taxon>
    </lineage>
</organism>
<keyword evidence="3" id="KW-1185">Reference proteome</keyword>
<dbReference type="GO" id="GO:0003677">
    <property type="term" value="F:DNA binding"/>
    <property type="evidence" value="ECO:0007669"/>
    <property type="project" value="InterPro"/>
</dbReference>
<dbReference type="Proteomes" id="UP000570474">
    <property type="component" value="Unassembled WGS sequence"/>
</dbReference>
<name>A0A847S0N6_9BACT</name>
<protein>
    <submittedName>
        <fullName evidence="2">Helix-turn-helix transcriptional regulator</fullName>
    </submittedName>
</protein>
<dbReference type="RefSeq" id="WP_168872363.1">
    <property type="nucleotide sequence ID" value="NZ_JABAIA010000002.1"/>
</dbReference>
<dbReference type="EMBL" id="JABAIA010000002">
    <property type="protein sequence ID" value="NLR66437.1"/>
    <property type="molecule type" value="Genomic_DNA"/>
</dbReference>
<dbReference type="Gene3D" id="1.10.260.40">
    <property type="entry name" value="lambda repressor-like DNA-binding domains"/>
    <property type="match status" value="1"/>
</dbReference>
<dbReference type="CDD" id="cd00093">
    <property type="entry name" value="HTH_XRE"/>
    <property type="match status" value="1"/>
</dbReference>
<dbReference type="SUPFAM" id="SSF47413">
    <property type="entry name" value="lambda repressor-like DNA-binding domains"/>
    <property type="match status" value="1"/>
</dbReference>
<evidence type="ECO:0000313" key="2">
    <source>
        <dbReference type="EMBL" id="NLR66437.1"/>
    </source>
</evidence>
<evidence type="ECO:0000313" key="3">
    <source>
        <dbReference type="Proteomes" id="UP000570474"/>
    </source>
</evidence>
<dbReference type="Pfam" id="PF01381">
    <property type="entry name" value="HTH_3"/>
    <property type="match status" value="1"/>
</dbReference>
<dbReference type="InterPro" id="IPR010982">
    <property type="entry name" value="Lambda_DNA-bd_dom_sf"/>
</dbReference>
<proteinExistence type="predicted"/>
<dbReference type="SMART" id="SM00530">
    <property type="entry name" value="HTH_XRE"/>
    <property type="match status" value="1"/>
</dbReference>
<dbReference type="PROSITE" id="PS50943">
    <property type="entry name" value="HTH_CROC1"/>
    <property type="match status" value="1"/>
</dbReference>
<dbReference type="InterPro" id="IPR001387">
    <property type="entry name" value="Cro/C1-type_HTH"/>
</dbReference>
<dbReference type="AlphaFoldDB" id="A0A847S0N6"/>
<gene>
    <name evidence="2" type="ORF">HGH92_19165</name>
</gene>
<evidence type="ECO:0000259" key="1">
    <source>
        <dbReference type="PROSITE" id="PS50943"/>
    </source>
</evidence>